<evidence type="ECO:0000256" key="1">
    <source>
        <dbReference type="SAM" id="SignalP"/>
    </source>
</evidence>
<keyword evidence="1" id="KW-0732">Signal</keyword>
<name>A0ABV0PTU7_9TELE</name>
<gene>
    <name evidence="2" type="ORF">GOODEAATRI_032946</name>
</gene>
<feature type="signal peptide" evidence="1">
    <location>
        <begin position="1"/>
        <end position="22"/>
    </location>
</feature>
<proteinExistence type="predicted"/>
<reference evidence="2 3" key="1">
    <citation type="submission" date="2021-06" db="EMBL/GenBank/DDBJ databases">
        <authorList>
            <person name="Palmer J.M."/>
        </authorList>
    </citation>
    <scope>NUCLEOTIDE SEQUENCE [LARGE SCALE GENOMIC DNA]</scope>
    <source>
        <strain evidence="2 3">GA_2019</strain>
        <tissue evidence="2">Muscle</tissue>
    </source>
</reference>
<comment type="caution">
    <text evidence="2">The sequence shown here is derived from an EMBL/GenBank/DDBJ whole genome shotgun (WGS) entry which is preliminary data.</text>
</comment>
<feature type="chain" id="PRO_5046395910" description="Secreted protein" evidence="1">
    <location>
        <begin position="23"/>
        <end position="103"/>
    </location>
</feature>
<protein>
    <recommendedName>
        <fullName evidence="4">Secreted protein</fullName>
    </recommendedName>
</protein>
<evidence type="ECO:0000313" key="2">
    <source>
        <dbReference type="EMBL" id="MEQ2186848.1"/>
    </source>
</evidence>
<sequence>MQTWSWSLTFTGFFLRRITASAQKHILLQMNETAGVFTFTHKVFNKGTRELPVNRCSILHVFFIPQSPGSNSCTYSDVYVLLFLQLSEDHLLYFTIKVRTVLL</sequence>
<accession>A0ABV0PTU7</accession>
<organism evidence="2 3">
    <name type="scientific">Goodea atripinnis</name>
    <dbReference type="NCBI Taxonomy" id="208336"/>
    <lineage>
        <taxon>Eukaryota</taxon>
        <taxon>Metazoa</taxon>
        <taxon>Chordata</taxon>
        <taxon>Craniata</taxon>
        <taxon>Vertebrata</taxon>
        <taxon>Euteleostomi</taxon>
        <taxon>Actinopterygii</taxon>
        <taxon>Neopterygii</taxon>
        <taxon>Teleostei</taxon>
        <taxon>Neoteleostei</taxon>
        <taxon>Acanthomorphata</taxon>
        <taxon>Ovalentaria</taxon>
        <taxon>Atherinomorphae</taxon>
        <taxon>Cyprinodontiformes</taxon>
        <taxon>Goodeidae</taxon>
        <taxon>Goodea</taxon>
    </lineage>
</organism>
<dbReference type="EMBL" id="JAHRIO010086457">
    <property type="protein sequence ID" value="MEQ2186848.1"/>
    <property type="molecule type" value="Genomic_DNA"/>
</dbReference>
<keyword evidence="3" id="KW-1185">Reference proteome</keyword>
<evidence type="ECO:0000313" key="3">
    <source>
        <dbReference type="Proteomes" id="UP001476798"/>
    </source>
</evidence>
<evidence type="ECO:0008006" key="4">
    <source>
        <dbReference type="Google" id="ProtNLM"/>
    </source>
</evidence>
<dbReference type="Proteomes" id="UP001476798">
    <property type="component" value="Unassembled WGS sequence"/>
</dbReference>